<dbReference type="AlphaFoldDB" id="F9GF69"/>
<reference evidence="1" key="1">
    <citation type="journal article" date="2012" name="Mol. Plant Microbe Interact.">
        <title>A highly conserved effector in Fusarium oxysporum is required for full virulence on Arabidopsis.</title>
        <authorList>
            <person name="Thatcher L.F."/>
            <person name="Gardiner D.M."/>
            <person name="Kazan K."/>
            <person name="Manners J."/>
        </authorList>
    </citation>
    <scope>NUCLEOTIDE SEQUENCE [LARGE SCALE GENOMIC DNA]</scope>
    <source>
        <strain evidence="1">Fo5176</strain>
    </source>
</reference>
<protein>
    <recommendedName>
        <fullName evidence="2">PNPLA domain-containing protein</fullName>
    </recommendedName>
</protein>
<name>F9GF69_FUSOF</name>
<dbReference type="STRING" id="660025.F9GF69"/>
<evidence type="ECO:0008006" key="2">
    <source>
        <dbReference type="Google" id="ProtNLM"/>
    </source>
</evidence>
<proteinExistence type="predicted"/>
<feature type="non-terminal residue" evidence="1">
    <location>
        <position position="1"/>
    </location>
</feature>
<organism evidence="1">
    <name type="scientific">Fusarium oxysporum (strain Fo5176)</name>
    <name type="common">Fusarium vascular wilt</name>
    <dbReference type="NCBI Taxonomy" id="660025"/>
    <lineage>
        <taxon>Eukaryota</taxon>
        <taxon>Fungi</taxon>
        <taxon>Dikarya</taxon>
        <taxon>Ascomycota</taxon>
        <taxon>Pezizomycotina</taxon>
        <taxon>Sordariomycetes</taxon>
        <taxon>Hypocreomycetidae</taxon>
        <taxon>Hypocreales</taxon>
        <taxon>Nectriaceae</taxon>
        <taxon>Fusarium</taxon>
        <taxon>Fusarium oxysporum species complex</taxon>
    </lineage>
</organism>
<sequence>RFVNLAIKKGKKQFLPGKPDARVIIKGRGARLLHPDGAMWRNNPMGVGLSLLPSLSSGHLLPDIALSIGTGCEKRLRTRHPGSSTVALPSSDHLECPTPQLPLWRKFPIIDLAYRLGTSFCESIAMDGEKFYSHLVSEVLKSEVADRCRRLNVEFPMGCPSLDDSASLPLLVESATEQYQSDRTMQEVLDRLLSSLFDFEIFSRPIRRRTHVSFCGRIFCNIQPGDRLDHFIKVLRECKAEFVVNGKFIALDNIGDWGAAEFELPIRGTVTDMQTQLDIFLCWNVAGKQTKERISRSPFSLDGLMEAQGWDTPQGRALRPQVTQRGPWVIKSLSRGATMVRVALAGLLSWYLAVPMTPPGSLPMASPGLNVGYMNSSVPLHVSPDVLPVS</sequence>
<gene>
    <name evidence="1" type="ORF">FOXB_17303</name>
</gene>
<dbReference type="OrthoDB" id="4975800at2759"/>
<accession>F9GF69</accession>
<dbReference type="EMBL" id="AFQF01006832">
    <property type="protein sequence ID" value="EGU72188.1"/>
    <property type="molecule type" value="Genomic_DNA"/>
</dbReference>
<evidence type="ECO:0000313" key="1">
    <source>
        <dbReference type="EMBL" id="EGU72188.1"/>
    </source>
</evidence>
<comment type="caution">
    <text evidence="1">The sequence shown here is derived from an EMBL/GenBank/DDBJ whole genome shotgun (WGS) entry which is preliminary data.</text>
</comment>